<evidence type="ECO:0000313" key="2">
    <source>
        <dbReference type="Proteomes" id="UP001153332"/>
    </source>
</evidence>
<evidence type="ECO:0000313" key="1">
    <source>
        <dbReference type="EMBL" id="KAJ8125595.1"/>
    </source>
</evidence>
<accession>A0ACC2JDN6</accession>
<dbReference type="Proteomes" id="UP001153332">
    <property type="component" value="Unassembled WGS sequence"/>
</dbReference>
<organism evidence="1 2">
    <name type="scientific">Lasiodiplodia mahajangana</name>
    <dbReference type="NCBI Taxonomy" id="1108764"/>
    <lineage>
        <taxon>Eukaryota</taxon>
        <taxon>Fungi</taxon>
        <taxon>Dikarya</taxon>
        <taxon>Ascomycota</taxon>
        <taxon>Pezizomycotina</taxon>
        <taxon>Dothideomycetes</taxon>
        <taxon>Dothideomycetes incertae sedis</taxon>
        <taxon>Botryosphaeriales</taxon>
        <taxon>Botryosphaeriaceae</taxon>
        <taxon>Lasiodiplodia</taxon>
    </lineage>
</organism>
<gene>
    <name evidence="1" type="ORF">O1611_g8043</name>
</gene>
<sequence>MGSNLTKPFVDSAPTCPSSLRHAIDLFQISEQLIDFDESLLRKTRPPLGATEDFHLTADQVRKIFGIDEKQFTPIPAQLVVPVLKGRWTKKNVYHTSGWLYILEPQEWLPVVRHGDSVIASQFKSPHSTNRKDISEAKFNSDCKASIEFHLEGSYYGTSAGVTQSSNISFEYSSTSVTEEILRKNGVAGDTLVEELVLYPILRCKATRKQRIDYIINTKGKNLKWGNNSSGPKHREQLLRVPSSRLGRIAKMQFHPVPVNGSGHESMARLLPIPRIASNGEIEVVTLISCADWQDWYIYEAEFQECSETIDLAASRNNAAFRPTSCWTTFLDDNRDEEVNEEVNEEPEPSRGMIGNMGYTNGRKGKGHGLEDENQRPIECALEPLES</sequence>
<dbReference type="EMBL" id="JAPUUL010002278">
    <property type="protein sequence ID" value="KAJ8125595.1"/>
    <property type="molecule type" value="Genomic_DNA"/>
</dbReference>
<keyword evidence="2" id="KW-1185">Reference proteome</keyword>
<proteinExistence type="predicted"/>
<comment type="caution">
    <text evidence="1">The sequence shown here is derived from an EMBL/GenBank/DDBJ whole genome shotgun (WGS) entry which is preliminary data.</text>
</comment>
<protein>
    <submittedName>
        <fullName evidence="1">Uncharacterized protein</fullName>
    </submittedName>
</protein>
<reference evidence="1" key="1">
    <citation type="submission" date="2022-12" db="EMBL/GenBank/DDBJ databases">
        <title>Genome Sequence of Lasiodiplodia mahajangana.</title>
        <authorList>
            <person name="Buettner E."/>
        </authorList>
    </citation>
    <scope>NUCLEOTIDE SEQUENCE</scope>
    <source>
        <strain evidence="1">VT137</strain>
    </source>
</reference>
<name>A0ACC2JDN6_9PEZI</name>